<proteinExistence type="predicted"/>
<keyword evidence="1" id="KW-1185">Reference proteome</keyword>
<organism evidence="1 2">
    <name type="scientific">Syphacia muris</name>
    <dbReference type="NCBI Taxonomy" id="451379"/>
    <lineage>
        <taxon>Eukaryota</taxon>
        <taxon>Metazoa</taxon>
        <taxon>Ecdysozoa</taxon>
        <taxon>Nematoda</taxon>
        <taxon>Chromadorea</taxon>
        <taxon>Rhabditida</taxon>
        <taxon>Spirurina</taxon>
        <taxon>Oxyuridomorpha</taxon>
        <taxon>Oxyuroidea</taxon>
        <taxon>Oxyuridae</taxon>
        <taxon>Syphacia</taxon>
    </lineage>
</organism>
<sequence>MFAESKTQETDCTVENQDKFDKVIPELKKRLGFAYVSQPSTASSASKSLSVHILATSLRIRYYCAKQQLDEALSEMTEVLNNESTGFDVQSKVSNSALDQLCETIKSTSNSIEQMRLFRRLQRILTKYSLRSPTDFVSLLYSDILIRQEQVDFARDDIKIDEETTKKILEISPYILCDN</sequence>
<dbReference type="STRING" id="451379.A0A0N5AK88"/>
<name>A0A0N5AK88_9BILA</name>
<dbReference type="Proteomes" id="UP000046393">
    <property type="component" value="Unplaced"/>
</dbReference>
<reference evidence="2" key="1">
    <citation type="submission" date="2017-02" db="UniProtKB">
        <authorList>
            <consortium name="WormBaseParasite"/>
        </authorList>
    </citation>
    <scope>IDENTIFICATION</scope>
</reference>
<evidence type="ECO:0000313" key="2">
    <source>
        <dbReference type="WBParaSite" id="SMUV_0000489801-mRNA-1"/>
    </source>
</evidence>
<evidence type="ECO:0000313" key="1">
    <source>
        <dbReference type="Proteomes" id="UP000046393"/>
    </source>
</evidence>
<protein>
    <submittedName>
        <fullName evidence="2">NR LBD domain-containing protein</fullName>
    </submittedName>
</protein>
<accession>A0A0N5AK88</accession>
<dbReference type="AlphaFoldDB" id="A0A0N5AK88"/>
<dbReference type="WBParaSite" id="SMUV_0000489801-mRNA-1">
    <property type="protein sequence ID" value="SMUV_0000489801-mRNA-1"/>
    <property type="gene ID" value="SMUV_0000489801"/>
</dbReference>